<dbReference type="Proteomes" id="UP000219374">
    <property type="component" value="Unassembled WGS sequence"/>
</dbReference>
<sequence length="103" mass="11182">MRGYRAAACLGLALALAGCMGDPDERVRRLGKDVHLISSDRCAVLGDELERDIRERAIRQCPHGVAQIGEFRPQPSKQGSLLGECLRAGKLQAQVTCHGKNSQ</sequence>
<keyword evidence="2" id="KW-1185">Reference proteome</keyword>
<accession>A0A286CW66</accession>
<evidence type="ECO:0000313" key="1">
    <source>
        <dbReference type="EMBL" id="SOD50660.1"/>
    </source>
</evidence>
<dbReference type="EMBL" id="OCND01000001">
    <property type="protein sequence ID" value="SOD50660.1"/>
    <property type="molecule type" value="Genomic_DNA"/>
</dbReference>
<proteinExistence type="predicted"/>
<reference evidence="1 2" key="1">
    <citation type="submission" date="2017-09" db="EMBL/GenBank/DDBJ databases">
        <authorList>
            <person name="Ehlers B."/>
            <person name="Leendertz F.H."/>
        </authorList>
    </citation>
    <scope>NUCLEOTIDE SEQUENCE [LARGE SCALE GENOMIC DNA]</scope>
    <source>
        <strain evidence="1 2">CGMCC 1.10978</strain>
    </source>
</reference>
<name>A0A286CW66_9GAMM</name>
<organism evidence="1 2">
    <name type="scientific">Pseudoxanthomonas wuyuanensis</name>
    <dbReference type="NCBI Taxonomy" id="1073196"/>
    <lineage>
        <taxon>Bacteria</taxon>
        <taxon>Pseudomonadati</taxon>
        <taxon>Pseudomonadota</taxon>
        <taxon>Gammaproteobacteria</taxon>
        <taxon>Lysobacterales</taxon>
        <taxon>Lysobacteraceae</taxon>
        <taxon>Pseudoxanthomonas</taxon>
    </lineage>
</organism>
<dbReference type="PROSITE" id="PS51257">
    <property type="entry name" value="PROKAR_LIPOPROTEIN"/>
    <property type="match status" value="1"/>
</dbReference>
<evidence type="ECO:0008006" key="3">
    <source>
        <dbReference type="Google" id="ProtNLM"/>
    </source>
</evidence>
<evidence type="ECO:0000313" key="2">
    <source>
        <dbReference type="Proteomes" id="UP000219374"/>
    </source>
</evidence>
<gene>
    <name evidence="1" type="ORF">SAMN06296416_101247</name>
</gene>
<dbReference type="AlphaFoldDB" id="A0A286CW66"/>
<protein>
    <recommendedName>
        <fullName evidence="3">Lipoprotein</fullName>
    </recommendedName>
</protein>